<dbReference type="Proteomes" id="UP000233100">
    <property type="component" value="Chromosome 3"/>
</dbReference>
<evidence type="ECO:0000313" key="4">
    <source>
        <dbReference type="Proteomes" id="UP000233100"/>
    </source>
</evidence>
<evidence type="ECO:0000256" key="1">
    <source>
        <dbReference type="SAM" id="MobiDB-lite"/>
    </source>
</evidence>
<evidence type="ECO:0000256" key="2">
    <source>
        <dbReference type="SAM" id="SignalP"/>
    </source>
</evidence>
<keyword evidence="2" id="KW-0732">Signal</keyword>
<reference evidence="3" key="3">
    <citation type="submission" date="2025-09" db="UniProtKB">
        <authorList>
            <consortium name="Ensembl"/>
        </authorList>
    </citation>
    <scope>IDENTIFICATION</scope>
</reference>
<dbReference type="VEuPathDB" id="HostDB:ENSMFAG00000030924"/>
<accession>A0A2K5USL5</accession>
<dbReference type="Ensembl" id="ENSMFAT00000065896.2">
    <property type="protein sequence ID" value="ENSMFAP00000015369.2"/>
    <property type="gene ID" value="ENSMFAG00000030924.2"/>
</dbReference>
<name>A0A2K5USL5_MACFA</name>
<sequence length="88" mass="9588">MLFCSAWMLLCCPRLSVKPPTLGRLPATCSVWASLREARIPARGTLVALWSPTDSSKELSPGAMAVPRRTSLESTPRSTTMWTGLKTP</sequence>
<reference evidence="3" key="2">
    <citation type="submission" date="2025-08" db="UniProtKB">
        <authorList>
            <consortium name="Ensembl"/>
        </authorList>
    </citation>
    <scope>IDENTIFICATION</scope>
</reference>
<keyword evidence="4" id="KW-1185">Reference proteome</keyword>
<protein>
    <recommendedName>
        <fullName evidence="5">Secreted protein</fullName>
    </recommendedName>
</protein>
<reference evidence="3 4" key="1">
    <citation type="submission" date="2013-03" db="EMBL/GenBank/DDBJ databases">
        <authorList>
            <person name="Warren W."/>
            <person name="Wilson R.K."/>
        </authorList>
    </citation>
    <scope>NUCLEOTIDE SEQUENCE</scope>
</reference>
<organism evidence="3 4">
    <name type="scientific">Macaca fascicularis</name>
    <name type="common">Crab-eating macaque</name>
    <name type="synonym">Cynomolgus monkey</name>
    <dbReference type="NCBI Taxonomy" id="9541"/>
    <lineage>
        <taxon>Eukaryota</taxon>
        <taxon>Metazoa</taxon>
        <taxon>Chordata</taxon>
        <taxon>Craniata</taxon>
        <taxon>Vertebrata</taxon>
        <taxon>Euteleostomi</taxon>
        <taxon>Mammalia</taxon>
        <taxon>Eutheria</taxon>
        <taxon>Euarchontoglires</taxon>
        <taxon>Primates</taxon>
        <taxon>Haplorrhini</taxon>
        <taxon>Catarrhini</taxon>
        <taxon>Cercopithecidae</taxon>
        <taxon>Cercopithecinae</taxon>
        <taxon>Macaca</taxon>
    </lineage>
</organism>
<evidence type="ECO:0008006" key="5">
    <source>
        <dbReference type="Google" id="ProtNLM"/>
    </source>
</evidence>
<feature type="chain" id="PRO_5030051104" description="Secreted protein" evidence="2">
    <location>
        <begin position="24"/>
        <end position="88"/>
    </location>
</feature>
<feature type="compositionally biased region" description="Polar residues" evidence="1">
    <location>
        <begin position="72"/>
        <end position="82"/>
    </location>
</feature>
<dbReference type="GeneTree" id="ENSGT00910000147220"/>
<dbReference type="AlphaFoldDB" id="A0A2K5USL5"/>
<feature type="signal peptide" evidence="2">
    <location>
        <begin position="1"/>
        <end position="23"/>
    </location>
</feature>
<proteinExistence type="predicted"/>
<evidence type="ECO:0000313" key="3">
    <source>
        <dbReference type="Ensembl" id="ENSMFAP00000015369.2"/>
    </source>
</evidence>
<feature type="region of interest" description="Disordered" evidence="1">
    <location>
        <begin position="54"/>
        <end position="88"/>
    </location>
</feature>